<sequence length="251" mass="29624">MAALIYVGTSGWQYRDWAADFYADTAPREWLKRYAERFHAVEVNGTFYRQVKPEILTRWRRETPAQFRFSLKVHRYLTHVKRLQFEPEALERQRSAAACLEEKLAVMLWQLPPSLGYDLARLEGFLALLRGWPEVRHALEFRHRSWFRHETAAALGRDGHAVCLSDAAAWPLWNRVVTDLVYVRLHGHQETYRSNYDPAALRQWAHQIKRWHEEQRVVHVYFDNTDRGAAWRNALFLKDLLAGQLGPECLV</sequence>
<dbReference type="Pfam" id="PF01904">
    <property type="entry name" value="DUF72"/>
    <property type="match status" value="1"/>
</dbReference>
<dbReference type="InterPro" id="IPR036520">
    <property type="entry name" value="UPF0759_sf"/>
</dbReference>
<organism evidence="1 2">
    <name type="scientific">Candidatus Methylocalor cossyra</name>
    <dbReference type="NCBI Taxonomy" id="3108543"/>
    <lineage>
        <taxon>Bacteria</taxon>
        <taxon>Pseudomonadati</taxon>
        <taxon>Pseudomonadota</taxon>
        <taxon>Gammaproteobacteria</taxon>
        <taxon>Methylococcales</taxon>
        <taxon>Methylococcaceae</taxon>
        <taxon>Candidatus Methylocalor</taxon>
    </lineage>
</organism>
<proteinExistence type="predicted"/>
<dbReference type="SUPFAM" id="SSF117396">
    <property type="entry name" value="TM1631-like"/>
    <property type="match status" value="1"/>
</dbReference>
<dbReference type="InterPro" id="IPR002763">
    <property type="entry name" value="DUF72"/>
</dbReference>
<protein>
    <submittedName>
        <fullName evidence="1">DUF72 domain-containing protein</fullName>
    </submittedName>
</protein>
<dbReference type="PANTHER" id="PTHR30348">
    <property type="entry name" value="UNCHARACTERIZED PROTEIN YECE"/>
    <property type="match status" value="1"/>
</dbReference>
<gene>
    <name evidence="1" type="ORF">MECH1_V1_0834</name>
</gene>
<evidence type="ECO:0000313" key="2">
    <source>
        <dbReference type="Proteomes" id="UP001497493"/>
    </source>
</evidence>
<evidence type="ECO:0000313" key="1">
    <source>
        <dbReference type="EMBL" id="CAL1239610.1"/>
    </source>
</evidence>
<accession>A0ABM9NGC4</accession>
<dbReference type="Proteomes" id="UP001497493">
    <property type="component" value="Chromosome"/>
</dbReference>
<dbReference type="RefSeq" id="WP_348759153.1">
    <property type="nucleotide sequence ID" value="NZ_OZ026884.1"/>
</dbReference>
<name>A0ABM9NGC4_9GAMM</name>
<reference evidence="1 2" key="1">
    <citation type="submission" date="2024-04" db="EMBL/GenBank/DDBJ databases">
        <authorList>
            <person name="Cremers G."/>
        </authorList>
    </citation>
    <scope>NUCLEOTIDE SEQUENCE [LARGE SCALE GENOMIC DNA]</scope>
    <source>
        <strain evidence="1">MeCH1-AG</strain>
    </source>
</reference>
<keyword evidence="2" id="KW-1185">Reference proteome</keyword>
<dbReference type="EMBL" id="OZ026884">
    <property type="protein sequence ID" value="CAL1239610.1"/>
    <property type="molecule type" value="Genomic_DNA"/>
</dbReference>
<dbReference type="PANTHER" id="PTHR30348:SF4">
    <property type="entry name" value="DUF72 DOMAIN-CONTAINING PROTEIN"/>
    <property type="match status" value="1"/>
</dbReference>
<dbReference type="Gene3D" id="3.20.20.410">
    <property type="entry name" value="Protein of unknown function UPF0759"/>
    <property type="match status" value="1"/>
</dbReference>